<feature type="transmembrane region" description="Helical" evidence="6">
    <location>
        <begin position="231"/>
        <end position="260"/>
    </location>
</feature>
<dbReference type="EMBL" id="CP030941">
    <property type="protein sequence ID" value="UUP18268.1"/>
    <property type="molecule type" value="Genomic_DNA"/>
</dbReference>
<comment type="similarity">
    <text evidence="2">Belongs to the autoinducer-2 exporter (AI-2E) (TC 2.A.86) family.</text>
</comment>
<feature type="transmembrane region" description="Helical" evidence="6">
    <location>
        <begin position="12"/>
        <end position="33"/>
    </location>
</feature>
<reference evidence="7 8" key="1">
    <citation type="submission" date="2018-07" db="EMBL/GenBank/DDBJ databases">
        <title>Genome sequence of Nitratireductor thuwali#1536.</title>
        <authorList>
            <person name="Michoud G."/>
            <person name="Merlino G."/>
            <person name="Sefrji F.O."/>
            <person name="Daffonchio D."/>
        </authorList>
    </citation>
    <scope>NUCLEOTIDE SEQUENCE [LARGE SCALE GENOMIC DNA]</scope>
    <source>
        <strain evidence="8">Nit1536</strain>
    </source>
</reference>
<dbReference type="PANTHER" id="PTHR21716">
    <property type="entry name" value="TRANSMEMBRANE PROTEIN"/>
    <property type="match status" value="1"/>
</dbReference>
<keyword evidence="4 6" id="KW-1133">Transmembrane helix</keyword>
<dbReference type="PANTHER" id="PTHR21716:SF62">
    <property type="entry name" value="TRANSPORT PROTEIN YDBI-RELATED"/>
    <property type="match status" value="1"/>
</dbReference>
<evidence type="ECO:0000313" key="7">
    <source>
        <dbReference type="EMBL" id="UUP18268.1"/>
    </source>
</evidence>
<gene>
    <name evidence="7" type="ORF">NTH_02748</name>
</gene>
<sequence length="350" mass="37470">MREKTAKRPMPSWATLTRTSLVVGAVIVGALLLWQLSNVLLLFFGAIVVAVILRSGAKALEDNTPVKAPWSLILSILAIAALMGGFFFLLGTQIASEASSLVQRLPEMIASLGERIGVDDLYERLTERATQFAGRGDVASEVAGYTSVLVGALTNFVLVLVAGIYLAARPRQYRRGILKLVPPRLRDNTSDTFENAGRALRLWLLGQLVSMAIVGALITLGLYLIGMPSALALGLLAGLSEFVPIVGPILSAVPALLLALSEGGNMIFWVIGLYVAVQQIESNVVMPLVQRETVDLPPVLTLFALLAFGVLFGPLGVLLGTPLTVILYVVVNQLYLRDTLQEDVDIPGSK</sequence>
<proteinExistence type="inferred from homology"/>
<evidence type="ECO:0000256" key="6">
    <source>
        <dbReference type="SAM" id="Phobius"/>
    </source>
</evidence>
<dbReference type="InterPro" id="IPR002549">
    <property type="entry name" value="AI-2E-like"/>
</dbReference>
<comment type="subcellular location">
    <subcellularLocation>
        <location evidence="1">Membrane</location>
        <topology evidence="1">Multi-pass membrane protein</topology>
    </subcellularLocation>
</comment>
<keyword evidence="3 6" id="KW-0812">Transmembrane</keyword>
<keyword evidence="8" id="KW-1185">Reference proteome</keyword>
<evidence type="ECO:0000256" key="3">
    <source>
        <dbReference type="ARBA" id="ARBA00022692"/>
    </source>
</evidence>
<organism evidence="7 8">
    <name type="scientific">Nitratireductor thuwali</name>
    <dbReference type="NCBI Taxonomy" id="2267699"/>
    <lineage>
        <taxon>Bacteria</taxon>
        <taxon>Pseudomonadati</taxon>
        <taxon>Pseudomonadota</taxon>
        <taxon>Alphaproteobacteria</taxon>
        <taxon>Hyphomicrobiales</taxon>
        <taxon>Phyllobacteriaceae</taxon>
        <taxon>Nitratireductor</taxon>
    </lineage>
</organism>
<accession>A0ABY5MNR8</accession>
<evidence type="ECO:0000256" key="1">
    <source>
        <dbReference type="ARBA" id="ARBA00004141"/>
    </source>
</evidence>
<feature type="transmembrane region" description="Helical" evidence="6">
    <location>
        <begin position="39"/>
        <end position="57"/>
    </location>
</feature>
<feature type="transmembrane region" description="Helical" evidence="6">
    <location>
        <begin position="267"/>
        <end position="289"/>
    </location>
</feature>
<evidence type="ECO:0000313" key="8">
    <source>
        <dbReference type="Proteomes" id="UP001342418"/>
    </source>
</evidence>
<dbReference type="Pfam" id="PF01594">
    <property type="entry name" value="AI-2E_transport"/>
    <property type="match status" value="1"/>
</dbReference>
<evidence type="ECO:0000256" key="4">
    <source>
        <dbReference type="ARBA" id="ARBA00022989"/>
    </source>
</evidence>
<evidence type="ECO:0000256" key="2">
    <source>
        <dbReference type="ARBA" id="ARBA00009773"/>
    </source>
</evidence>
<feature type="transmembrane region" description="Helical" evidence="6">
    <location>
        <begin position="142"/>
        <end position="168"/>
    </location>
</feature>
<name>A0ABY5MNR8_9HYPH</name>
<evidence type="ECO:0008006" key="9">
    <source>
        <dbReference type="Google" id="ProtNLM"/>
    </source>
</evidence>
<protein>
    <recommendedName>
        <fullName evidence="9">AI-2E family transporter</fullName>
    </recommendedName>
</protein>
<feature type="transmembrane region" description="Helical" evidence="6">
    <location>
        <begin position="301"/>
        <end position="331"/>
    </location>
</feature>
<feature type="transmembrane region" description="Helical" evidence="6">
    <location>
        <begin position="69"/>
        <end position="90"/>
    </location>
</feature>
<dbReference type="Proteomes" id="UP001342418">
    <property type="component" value="Chromosome"/>
</dbReference>
<keyword evidence="5 6" id="KW-0472">Membrane</keyword>
<evidence type="ECO:0000256" key="5">
    <source>
        <dbReference type="ARBA" id="ARBA00023136"/>
    </source>
</evidence>
<feature type="transmembrane region" description="Helical" evidence="6">
    <location>
        <begin position="202"/>
        <end position="225"/>
    </location>
</feature>